<accession>A0ABX3GNZ1</accession>
<dbReference type="RefSeq" id="WP_076219181.1">
    <property type="nucleotide sequence ID" value="NZ_MPVP01000099.1"/>
</dbReference>
<name>A0ABX3GNZ1_9BACL</name>
<organism evidence="1 2">
    <name type="scientific">Paenibacillus odorifer</name>
    <dbReference type="NCBI Taxonomy" id="189426"/>
    <lineage>
        <taxon>Bacteria</taxon>
        <taxon>Bacillati</taxon>
        <taxon>Bacillota</taxon>
        <taxon>Bacilli</taxon>
        <taxon>Bacillales</taxon>
        <taxon>Paenibacillaceae</taxon>
        <taxon>Paenibacillus</taxon>
    </lineage>
</organism>
<proteinExistence type="predicted"/>
<sequence length="297" mass="33470">MKRPLVQRLRDFFGIAWVSRIGESHPEFYLPLSVYKDTFKCHYCSNISPGKWCLHCDIHPARGTYYDEHGHPCKPTARIRPISKTGHQPAFAIIDELHENKPLMGKQANVEEADQAHIHTFPEGMYSHGRCYEKAQQDEGGNGMFIKAVHTREELFRVTDALDMLKKDYTIVKETGSPDGFESDSYGMPLPLKHDTWYVTEVEPEGEAVSTVGDIKVKLNIDTSEVQEALKDVERLSEGLTGRGVNDAVEDKLAYLDRLIALAHAVGQGVPRMDVYGRTKIVLNSIQDDLNLKVSSE</sequence>
<reference evidence="1 2" key="1">
    <citation type="submission" date="2016-11" db="EMBL/GenBank/DDBJ databases">
        <title>Paenibacillus species isolates.</title>
        <authorList>
            <person name="Beno S.M."/>
        </authorList>
    </citation>
    <scope>NUCLEOTIDE SEQUENCE [LARGE SCALE GENOMIC DNA]</scope>
    <source>
        <strain evidence="1 2">FSL H7-0433</strain>
    </source>
</reference>
<comment type="caution">
    <text evidence="1">The sequence shown here is derived from an EMBL/GenBank/DDBJ whole genome shotgun (WGS) entry which is preliminary data.</text>
</comment>
<gene>
    <name evidence="1" type="ORF">BSO21_16280</name>
</gene>
<keyword evidence="2" id="KW-1185">Reference proteome</keyword>
<evidence type="ECO:0000313" key="1">
    <source>
        <dbReference type="EMBL" id="OMD32642.1"/>
    </source>
</evidence>
<protein>
    <submittedName>
        <fullName evidence="1">Uncharacterized protein</fullName>
    </submittedName>
</protein>
<dbReference type="EMBL" id="MPVP01000099">
    <property type="protein sequence ID" value="OMD32642.1"/>
    <property type="molecule type" value="Genomic_DNA"/>
</dbReference>
<evidence type="ECO:0000313" key="2">
    <source>
        <dbReference type="Proteomes" id="UP000187158"/>
    </source>
</evidence>
<dbReference type="Proteomes" id="UP000187158">
    <property type="component" value="Unassembled WGS sequence"/>
</dbReference>